<accession>A0A373A5F4</accession>
<sequence length="45" mass="4828">MKWFNSEKGFGFITPDSSTADVFVHFSGATGGTPGSLDAEQRVTF</sequence>
<dbReference type="SUPFAM" id="SSF50249">
    <property type="entry name" value="Nucleic acid-binding proteins"/>
    <property type="match status" value="1"/>
</dbReference>
<name>A0A373A5F4_9ACTN</name>
<dbReference type="Gene3D" id="2.40.50.140">
    <property type="entry name" value="Nucleic acid-binding proteins"/>
    <property type="match status" value="1"/>
</dbReference>
<dbReference type="GO" id="GO:0003676">
    <property type="term" value="F:nucleic acid binding"/>
    <property type="evidence" value="ECO:0007669"/>
    <property type="project" value="InterPro"/>
</dbReference>
<dbReference type="Proteomes" id="UP000263377">
    <property type="component" value="Unassembled WGS sequence"/>
</dbReference>
<proteinExistence type="predicted"/>
<organism evidence="2 3">
    <name type="scientific">Kitasatospora xanthocidica</name>
    <dbReference type="NCBI Taxonomy" id="83382"/>
    <lineage>
        <taxon>Bacteria</taxon>
        <taxon>Bacillati</taxon>
        <taxon>Actinomycetota</taxon>
        <taxon>Actinomycetes</taxon>
        <taxon>Kitasatosporales</taxon>
        <taxon>Streptomycetaceae</taxon>
        <taxon>Kitasatospora</taxon>
    </lineage>
</organism>
<dbReference type="Pfam" id="PF00313">
    <property type="entry name" value="CSD"/>
    <property type="match status" value="1"/>
</dbReference>
<evidence type="ECO:0000259" key="1">
    <source>
        <dbReference type="PROSITE" id="PS51857"/>
    </source>
</evidence>
<dbReference type="EMBL" id="QVIG01000001">
    <property type="protein sequence ID" value="RGD62695.1"/>
    <property type="molecule type" value="Genomic_DNA"/>
</dbReference>
<dbReference type="RefSeq" id="WP_117491311.1">
    <property type="nucleotide sequence ID" value="NZ_QVIG01000001.1"/>
</dbReference>
<dbReference type="InterPro" id="IPR002059">
    <property type="entry name" value="CSP_DNA-bd"/>
</dbReference>
<keyword evidence="3" id="KW-1185">Reference proteome</keyword>
<dbReference type="PROSITE" id="PS51857">
    <property type="entry name" value="CSD_2"/>
    <property type="match status" value="1"/>
</dbReference>
<evidence type="ECO:0000313" key="2">
    <source>
        <dbReference type="EMBL" id="RGD62695.1"/>
    </source>
</evidence>
<reference evidence="2 3" key="1">
    <citation type="submission" date="2018-08" db="EMBL/GenBank/DDBJ databases">
        <title>Diversity &amp; Physiological Properties of Lignin-Decomposing Actinobacteria from Soil.</title>
        <authorList>
            <person name="Roh S.G."/>
            <person name="Kim S.B."/>
        </authorList>
    </citation>
    <scope>NUCLEOTIDE SEQUENCE [LARGE SCALE GENOMIC DNA]</scope>
    <source>
        <strain evidence="2 3">MMS17-GH009</strain>
    </source>
</reference>
<dbReference type="PIRSF" id="PIRSF002599">
    <property type="entry name" value="Cold_shock_A"/>
    <property type="match status" value="1"/>
</dbReference>
<gene>
    <name evidence="2" type="ORF">DR950_06590</name>
</gene>
<dbReference type="AlphaFoldDB" id="A0A373A5F4"/>
<dbReference type="CDD" id="cd04458">
    <property type="entry name" value="CSP_CDS"/>
    <property type="match status" value="1"/>
</dbReference>
<dbReference type="InterPro" id="IPR012340">
    <property type="entry name" value="NA-bd_OB-fold"/>
</dbReference>
<dbReference type="InterPro" id="IPR012156">
    <property type="entry name" value="Cold_shock_CspA"/>
</dbReference>
<comment type="caution">
    <text evidence="2">The sequence shown here is derived from an EMBL/GenBank/DDBJ whole genome shotgun (WGS) entry which is preliminary data.</text>
</comment>
<protein>
    <submittedName>
        <fullName evidence="2">Cold-shock protein</fullName>
    </submittedName>
</protein>
<feature type="domain" description="CSD" evidence="1">
    <location>
        <begin position="1"/>
        <end position="45"/>
    </location>
</feature>
<evidence type="ECO:0000313" key="3">
    <source>
        <dbReference type="Proteomes" id="UP000263377"/>
    </source>
</evidence>